<keyword evidence="1" id="KW-0560">Oxidoreductase</keyword>
<feature type="domain" description="NADP-dependent oxidoreductase" evidence="2">
    <location>
        <begin position="34"/>
        <end position="311"/>
    </location>
</feature>
<dbReference type="Proteomes" id="UP000318370">
    <property type="component" value="Unassembled WGS sequence"/>
</dbReference>
<proteinExistence type="predicted"/>
<dbReference type="SUPFAM" id="SSF51430">
    <property type="entry name" value="NAD(P)-linked oxidoreductase"/>
    <property type="match status" value="1"/>
</dbReference>
<dbReference type="InterPro" id="IPR020471">
    <property type="entry name" value="AKR"/>
</dbReference>
<dbReference type="GO" id="GO:0005829">
    <property type="term" value="C:cytosol"/>
    <property type="evidence" value="ECO:0007669"/>
    <property type="project" value="TreeGrafter"/>
</dbReference>
<evidence type="ECO:0000256" key="1">
    <source>
        <dbReference type="ARBA" id="ARBA00023002"/>
    </source>
</evidence>
<dbReference type="CDD" id="cd19082">
    <property type="entry name" value="AKR_AKR10A1_2"/>
    <property type="match status" value="1"/>
</dbReference>
<dbReference type="InterPro" id="IPR036812">
    <property type="entry name" value="NAD(P)_OxRdtase_dom_sf"/>
</dbReference>
<evidence type="ECO:0000259" key="2">
    <source>
        <dbReference type="Pfam" id="PF00248"/>
    </source>
</evidence>
<reference evidence="3 4" key="1">
    <citation type="submission" date="2019-07" db="EMBL/GenBank/DDBJ databases">
        <authorList>
            <person name="Brisse S."/>
            <person name="Rodrigues C."/>
            <person name="Thorpe H."/>
        </authorList>
    </citation>
    <scope>NUCLEOTIDE SEQUENCE [LARGE SCALE GENOMIC DNA]</scope>
    <source>
        <strain evidence="3">SB6408</strain>
    </source>
</reference>
<sequence>MKQIALRGWHAGKPFSFSCSQLVLGSANCLCKDRREEAFALLDAFFAAGGNTFDVARHYRASETVLGVWIAERGLREQVRIITKGGHPTREDPDRSRVNPRDIDEDIFTSLEQLQTDYIDLYALHRDDTRVEVSSLMACLHEHVSKGRIRAIGVSNWSQERITDAQNFIARHRLTPLSFNSPQLSLAQSRVPRWPGCVSADSQMQAWHQQTQLPLIAWSSQAGGFFSGLYGPNRLPEEQEMVDAFCFDGNWQRLSRAQQLAQRKNVNAINIALAWVLARPFPCAAIVGPETPAELADCLRAATLELTPEELYWLETGEKA</sequence>
<dbReference type="PANTHER" id="PTHR43364">
    <property type="entry name" value="NADH-SPECIFIC METHYLGLYOXAL REDUCTASE-RELATED"/>
    <property type="match status" value="1"/>
</dbReference>
<dbReference type="AlphaFoldDB" id="A0A564N6Z0"/>
<dbReference type="InterPro" id="IPR050523">
    <property type="entry name" value="AKR_Detox_Biosynth"/>
</dbReference>
<evidence type="ECO:0000313" key="3">
    <source>
        <dbReference type="EMBL" id="VUT01613.1"/>
    </source>
</evidence>
<dbReference type="Gene3D" id="3.20.20.100">
    <property type="entry name" value="NADP-dependent oxidoreductase domain"/>
    <property type="match status" value="1"/>
</dbReference>
<dbReference type="EMBL" id="CABGHF010000045">
    <property type="protein sequence ID" value="VUT01613.1"/>
    <property type="molecule type" value="Genomic_DNA"/>
</dbReference>
<dbReference type="PRINTS" id="PR00069">
    <property type="entry name" value="ALDKETRDTASE"/>
</dbReference>
<name>A0A564N6Z0_9ENTR</name>
<gene>
    <name evidence="3" type="primary">yhdN_5</name>
    <name evidence="3" type="ORF">SB6408_01960</name>
</gene>
<dbReference type="RefSeq" id="WP_142463823.1">
    <property type="nucleotide sequence ID" value="NZ_CABGHF010000045.1"/>
</dbReference>
<evidence type="ECO:0000313" key="4">
    <source>
        <dbReference type="Proteomes" id="UP000318370"/>
    </source>
</evidence>
<dbReference type="GO" id="GO:0016491">
    <property type="term" value="F:oxidoreductase activity"/>
    <property type="evidence" value="ECO:0007669"/>
    <property type="project" value="UniProtKB-KW"/>
</dbReference>
<protein>
    <submittedName>
        <fullName evidence="3">General stress protein 69</fullName>
    </submittedName>
</protein>
<dbReference type="PANTHER" id="PTHR43364:SF4">
    <property type="entry name" value="NAD(P)-LINKED OXIDOREDUCTASE SUPERFAMILY PROTEIN"/>
    <property type="match status" value="1"/>
</dbReference>
<organism evidence="3 4">
    <name type="scientific">Klebsiella spallanzanii</name>
    <dbReference type="NCBI Taxonomy" id="2587528"/>
    <lineage>
        <taxon>Bacteria</taxon>
        <taxon>Pseudomonadati</taxon>
        <taxon>Pseudomonadota</taxon>
        <taxon>Gammaproteobacteria</taxon>
        <taxon>Enterobacterales</taxon>
        <taxon>Enterobacteriaceae</taxon>
        <taxon>Klebsiella/Raoultella group</taxon>
        <taxon>Klebsiella</taxon>
    </lineage>
</organism>
<accession>A0A564N6Z0</accession>
<dbReference type="InterPro" id="IPR023210">
    <property type="entry name" value="NADP_OxRdtase_dom"/>
</dbReference>
<dbReference type="Pfam" id="PF00248">
    <property type="entry name" value="Aldo_ket_red"/>
    <property type="match status" value="1"/>
</dbReference>